<dbReference type="AlphaFoldDB" id="A0A6J6CKM2"/>
<accession>A0A6J6CKM2</accession>
<name>A0A6J6CKM2_9ZZZZ</name>
<proteinExistence type="predicted"/>
<protein>
    <submittedName>
        <fullName evidence="1">Unannotated protein</fullName>
    </submittedName>
</protein>
<dbReference type="EMBL" id="CAEZSX010000030">
    <property type="protein sequence ID" value="CAB4550869.1"/>
    <property type="molecule type" value="Genomic_DNA"/>
</dbReference>
<organism evidence="1">
    <name type="scientific">freshwater metagenome</name>
    <dbReference type="NCBI Taxonomy" id="449393"/>
    <lineage>
        <taxon>unclassified sequences</taxon>
        <taxon>metagenomes</taxon>
        <taxon>ecological metagenomes</taxon>
    </lineage>
</organism>
<evidence type="ECO:0000313" key="1">
    <source>
        <dbReference type="EMBL" id="CAB4550869.1"/>
    </source>
</evidence>
<sequence>MFGKIVRFTVIFPLHSLNNSIAAELRLGLGPQLTRQRDQKSDLAPYPTQITISYLYTATMPVRTSIRV</sequence>
<reference evidence="1" key="1">
    <citation type="submission" date="2020-05" db="EMBL/GenBank/DDBJ databases">
        <authorList>
            <person name="Chiriac C."/>
            <person name="Salcher M."/>
            <person name="Ghai R."/>
            <person name="Kavagutti S V."/>
        </authorList>
    </citation>
    <scope>NUCLEOTIDE SEQUENCE</scope>
</reference>
<gene>
    <name evidence="1" type="ORF">UFOPK1537_00307</name>
</gene>